<dbReference type="EMBL" id="VDEP01000238">
    <property type="protein sequence ID" value="KAA1121492.1"/>
    <property type="molecule type" value="Genomic_DNA"/>
</dbReference>
<evidence type="ECO:0000256" key="1">
    <source>
        <dbReference type="SAM" id="MobiDB-lite"/>
    </source>
</evidence>
<sequence length="78" mass="8241">PSDSAQRGLLCDTRRLRAAGKSSVSFDRQFDDQSDSTPATAPSASGNPLTLAKHRPPPAHVGIWPSNASPRSEAGWSI</sequence>
<reference evidence="2 3" key="1">
    <citation type="submission" date="2019-05" db="EMBL/GenBank/DDBJ databases">
        <title>Emergence of the Ug99 lineage of the wheat stem rust pathogen through somatic hybridization.</title>
        <authorList>
            <person name="Li F."/>
            <person name="Upadhyaya N.M."/>
            <person name="Sperschneider J."/>
            <person name="Matny O."/>
            <person name="Nguyen-Phuc H."/>
            <person name="Mago R."/>
            <person name="Raley C."/>
            <person name="Miller M.E."/>
            <person name="Silverstein K.A.T."/>
            <person name="Henningsen E."/>
            <person name="Hirsch C.D."/>
            <person name="Visser B."/>
            <person name="Pretorius Z.A."/>
            <person name="Steffenson B.J."/>
            <person name="Schwessinger B."/>
            <person name="Dodds P.N."/>
            <person name="Figueroa M."/>
        </authorList>
    </citation>
    <scope>NUCLEOTIDE SEQUENCE [LARGE SCALE GENOMIC DNA]</scope>
    <source>
        <strain evidence="2 3">Ug99</strain>
    </source>
</reference>
<proteinExistence type="predicted"/>
<comment type="caution">
    <text evidence="2">The sequence shown here is derived from an EMBL/GenBank/DDBJ whole genome shotgun (WGS) entry which is preliminary data.</text>
</comment>
<feature type="non-terminal residue" evidence="2">
    <location>
        <position position="1"/>
    </location>
</feature>
<dbReference type="AlphaFoldDB" id="A0A5B0R7M7"/>
<organism evidence="2 3">
    <name type="scientific">Puccinia graminis f. sp. tritici</name>
    <dbReference type="NCBI Taxonomy" id="56615"/>
    <lineage>
        <taxon>Eukaryota</taxon>
        <taxon>Fungi</taxon>
        <taxon>Dikarya</taxon>
        <taxon>Basidiomycota</taxon>
        <taxon>Pucciniomycotina</taxon>
        <taxon>Pucciniomycetes</taxon>
        <taxon>Pucciniales</taxon>
        <taxon>Pucciniaceae</taxon>
        <taxon>Puccinia</taxon>
    </lineage>
</organism>
<feature type="compositionally biased region" description="Low complexity" evidence="1">
    <location>
        <begin position="35"/>
        <end position="45"/>
    </location>
</feature>
<dbReference type="Proteomes" id="UP000325313">
    <property type="component" value="Unassembled WGS sequence"/>
</dbReference>
<evidence type="ECO:0000313" key="3">
    <source>
        <dbReference type="Proteomes" id="UP000325313"/>
    </source>
</evidence>
<name>A0A5B0R7M7_PUCGR</name>
<feature type="region of interest" description="Disordered" evidence="1">
    <location>
        <begin position="18"/>
        <end position="78"/>
    </location>
</feature>
<accession>A0A5B0R7M7</accession>
<protein>
    <submittedName>
        <fullName evidence="2">Uncharacterized protein</fullName>
    </submittedName>
</protein>
<evidence type="ECO:0000313" key="2">
    <source>
        <dbReference type="EMBL" id="KAA1121492.1"/>
    </source>
</evidence>
<gene>
    <name evidence="2" type="ORF">PGTUg99_029461</name>
</gene>